<evidence type="ECO:0000256" key="5">
    <source>
        <dbReference type="ARBA" id="ARBA00023242"/>
    </source>
</evidence>
<evidence type="ECO:0000256" key="1">
    <source>
        <dbReference type="ARBA" id="ARBA00004123"/>
    </source>
</evidence>
<comment type="subunit">
    <text evidence="7">Forms a heterodimer with the catalytic subunit Mettl1. Interacts with mei-P26 and weakly interacts with bgcn; required for the function or formation of the mei-P26-bgcn-bam-sxl complex. Interacts with nanos; may be involved in mei-P26-dependent derepression of the BMP signaling pathway. Interacts with Myc; the interaction may be mediated by mei-P26 and may be involved in the regulation of ribosome biogenesis.</text>
</comment>
<organism evidence="10 11">
    <name type="scientific">Pieris macdunnoughi</name>
    <dbReference type="NCBI Taxonomy" id="345717"/>
    <lineage>
        <taxon>Eukaryota</taxon>
        <taxon>Metazoa</taxon>
        <taxon>Ecdysozoa</taxon>
        <taxon>Arthropoda</taxon>
        <taxon>Hexapoda</taxon>
        <taxon>Insecta</taxon>
        <taxon>Pterygota</taxon>
        <taxon>Neoptera</taxon>
        <taxon>Endopterygota</taxon>
        <taxon>Lepidoptera</taxon>
        <taxon>Glossata</taxon>
        <taxon>Ditrysia</taxon>
        <taxon>Papilionoidea</taxon>
        <taxon>Pieridae</taxon>
        <taxon>Pierinae</taxon>
        <taxon>Pieris</taxon>
    </lineage>
</organism>
<keyword evidence="3 8" id="KW-0819">tRNA processing</keyword>
<gene>
    <name evidence="10" type="ORF">PMACD_LOCUS1605</name>
</gene>
<evidence type="ECO:0000256" key="7">
    <source>
        <dbReference type="ARBA" id="ARBA00093542"/>
    </source>
</evidence>
<evidence type="ECO:0000313" key="11">
    <source>
        <dbReference type="Proteomes" id="UP000663880"/>
    </source>
</evidence>
<evidence type="ECO:0000256" key="4">
    <source>
        <dbReference type="ARBA" id="ARBA00022737"/>
    </source>
</evidence>
<dbReference type="InterPro" id="IPR015943">
    <property type="entry name" value="WD40/YVTN_repeat-like_dom_sf"/>
</dbReference>
<dbReference type="GO" id="GO:0005829">
    <property type="term" value="C:cytosol"/>
    <property type="evidence" value="ECO:0007669"/>
    <property type="project" value="TreeGrafter"/>
</dbReference>
<dbReference type="InterPro" id="IPR028884">
    <property type="entry name" value="Trm82"/>
</dbReference>
<dbReference type="SMART" id="SM00320">
    <property type="entry name" value="WD40"/>
    <property type="match status" value="3"/>
</dbReference>
<dbReference type="OrthoDB" id="371245at2759"/>
<dbReference type="UniPathway" id="UPA00989"/>
<dbReference type="PROSITE" id="PS50294">
    <property type="entry name" value="WD_REPEATS_REGION"/>
    <property type="match status" value="1"/>
</dbReference>
<evidence type="ECO:0000256" key="2">
    <source>
        <dbReference type="ARBA" id="ARBA00022574"/>
    </source>
</evidence>
<comment type="similarity">
    <text evidence="8">Belongs to the WD repeat TRM82 family.</text>
</comment>
<feature type="repeat" description="WD" evidence="9">
    <location>
        <begin position="161"/>
        <end position="194"/>
    </location>
</feature>
<comment type="function">
    <text evidence="8">Required for the formation of N(7)-methylguanine at position 46 (m7G46) in tRNA. In the complex, it is required to stabilize and induce conformational changes of the catalytic subunit.</text>
</comment>
<keyword evidence="5 8" id="KW-0539">Nucleus</keyword>
<keyword evidence="2 8" id="KW-0853">WD repeat</keyword>
<dbReference type="Pfam" id="PF00400">
    <property type="entry name" value="WD40"/>
    <property type="match status" value="1"/>
</dbReference>
<dbReference type="GO" id="GO:0005634">
    <property type="term" value="C:nucleus"/>
    <property type="evidence" value="ECO:0007669"/>
    <property type="project" value="UniProtKB-SubCell"/>
</dbReference>
<dbReference type="PANTHER" id="PTHR16288">
    <property type="entry name" value="WD40 REPEAT PROTEIN 4"/>
    <property type="match status" value="1"/>
</dbReference>
<name>A0A821MD63_9NEOP</name>
<dbReference type="GO" id="GO:0043527">
    <property type="term" value="C:tRNA methyltransferase complex"/>
    <property type="evidence" value="ECO:0007669"/>
    <property type="project" value="TreeGrafter"/>
</dbReference>
<dbReference type="Proteomes" id="UP000663880">
    <property type="component" value="Unassembled WGS sequence"/>
</dbReference>
<protein>
    <recommendedName>
        <fullName evidence="12">tRNA (guanine-N(7)-)-methyltransferase non-catalytic subunit wuho</fullName>
    </recommendedName>
</protein>
<keyword evidence="4 8" id="KW-0677">Repeat</keyword>
<proteinExistence type="inferred from homology"/>
<dbReference type="SUPFAM" id="SSF50978">
    <property type="entry name" value="WD40 repeat-like"/>
    <property type="match status" value="1"/>
</dbReference>
<evidence type="ECO:0008006" key="12">
    <source>
        <dbReference type="Google" id="ProtNLM"/>
    </source>
</evidence>
<accession>A0A821MD63</accession>
<dbReference type="InterPro" id="IPR036322">
    <property type="entry name" value="WD40_repeat_dom_sf"/>
</dbReference>
<dbReference type="HAMAP" id="MF_03056">
    <property type="entry name" value="TRM82"/>
    <property type="match status" value="1"/>
</dbReference>
<evidence type="ECO:0000313" key="10">
    <source>
        <dbReference type="EMBL" id="CAF4767005.1"/>
    </source>
</evidence>
<dbReference type="AlphaFoldDB" id="A0A821MD63"/>
<sequence length="366" mass="41721">MDCLLVADNIIVAAKGSFIDCFINQNHKIISIEDSPDANNSVCDLAISNNNEYFATLTSDKNLTIYRLPSFDRVNLFILPRSASKIRFGAENTHIFVADKTGDVLFYDILKNDSGVKLLGHLSFLLNVLQSQDGNYLISADRDEKIRVSCYPNTYNIQTYCLGHKEYVNHIEFLPHNNRYLLSASGDGTIKCWDYVVGHCTCTINTKNDLSDPRLQEEFKKIMDEDGIEVESLPIVHFTTSKLNDNTSLVAISIYSCNNLLIYTIQTGDQFQCHYKLTGTLQLKGFLNCIDLFNTALYVFNGSNNILTKYDITNSDNNIVINESLTIEMLSNTKIDVKIDMEQNIKILFKRKFDNVQEYQERKRID</sequence>
<dbReference type="PROSITE" id="PS50082">
    <property type="entry name" value="WD_REPEATS_2"/>
    <property type="match status" value="1"/>
</dbReference>
<evidence type="ECO:0000256" key="6">
    <source>
        <dbReference type="ARBA" id="ARBA00093337"/>
    </source>
</evidence>
<dbReference type="GO" id="GO:0106004">
    <property type="term" value="P:tRNA (guanine-N7)-methylation"/>
    <property type="evidence" value="ECO:0007669"/>
    <property type="project" value="UniProtKB-UniRule"/>
</dbReference>
<evidence type="ECO:0000256" key="8">
    <source>
        <dbReference type="HAMAP-Rule" id="MF_03056"/>
    </source>
</evidence>
<keyword evidence="11" id="KW-1185">Reference proteome</keyword>
<comment type="caution">
    <text evidence="10">The sequence shown here is derived from an EMBL/GenBank/DDBJ whole genome shotgun (WGS) entry which is preliminary data.</text>
</comment>
<evidence type="ECO:0000256" key="3">
    <source>
        <dbReference type="ARBA" id="ARBA00022694"/>
    </source>
</evidence>
<dbReference type="PANTHER" id="PTHR16288:SF0">
    <property type="entry name" value="TRNA (GUANINE-N(7)-)-METHYLTRANSFERASE NON-CATALYTIC SUBUNIT WDR4"/>
    <property type="match status" value="1"/>
</dbReference>
<comment type="pathway">
    <text evidence="8">tRNA modification; N(7)-methylguanine-tRNA biosynthesis.</text>
</comment>
<comment type="function">
    <text evidence="6">Required for the Mettl1-dependent formation of N(7)-methylguanine at position 46 (m7G46) in tRNA. In the Mettl1-wuho methyltransferase complex, it is required to stabilize and induce conformational changes of the catalytic subunit. Required for binding of nanos mRNA and repression of translation by the mei-P26-bgcn-bam-sxl complex. May cooperate with mei-P26 and nanos to derepress the BMP signaling pathway. May cooperate with mei-P26 to suppress expression of a subset of microRNAs. May cooperate with mei-P26 to regulate bam expression levels in germline cells during gametogenesis. Required to promote mitosis to meiosis transition during gametogenesis. May regulate germline cell division in part by regulating ribosome biogenesis.</text>
</comment>
<evidence type="ECO:0000256" key="9">
    <source>
        <dbReference type="PROSITE-ProRule" id="PRU00221"/>
    </source>
</evidence>
<dbReference type="InterPro" id="IPR001680">
    <property type="entry name" value="WD40_rpt"/>
</dbReference>
<comment type="subcellular location">
    <subcellularLocation>
        <location evidence="1 8">Nucleus</location>
    </subcellularLocation>
</comment>
<dbReference type="EMBL" id="CAJOBZ010000003">
    <property type="protein sequence ID" value="CAF4767005.1"/>
    <property type="molecule type" value="Genomic_DNA"/>
</dbReference>
<reference evidence="10" key="1">
    <citation type="submission" date="2021-02" db="EMBL/GenBank/DDBJ databases">
        <authorList>
            <person name="Steward A R."/>
        </authorList>
    </citation>
    <scope>NUCLEOTIDE SEQUENCE</scope>
</reference>
<dbReference type="Gene3D" id="2.130.10.10">
    <property type="entry name" value="YVTN repeat-like/Quinoprotein amine dehydrogenase"/>
    <property type="match status" value="1"/>
</dbReference>